<keyword evidence="4" id="KW-0732">Signal</keyword>
<evidence type="ECO:0000256" key="13">
    <source>
        <dbReference type="ARBA" id="ARBA00036178"/>
    </source>
</evidence>
<feature type="transmembrane region" description="Helical" evidence="22">
    <location>
        <begin position="493"/>
        <end position="515"/>
    </location>
</feature>
<protein>
    <recommendedName>
        <fullName evidence="17">Lysosomal proton-coupled steroid conjugate and bile acid symporter SLC46A3</fullName>
    </recommendedName>
    <alternativeName>
        <fullName evidence="18">Solute carrier family 46 member 3</fullName>
    </alternativeName>
</protein>
<evidence type="ECO:0000256" key="18">
    <source>
        <dbReference type="ARBA" id="ARBA00042515"/>
    </source>
</evidence>
<evidence type="ECO:0000256" key="5">
    <source>
        <dbReference type="ARBA" id="ARBA00022847"/>
    </source>
</evidence>
<keyword evidence="6 22" id="KW-1133">Transmembrane helix</keyword>
<dbReference type="SUPFAM" id="SSF103473">
    <property type="entry name" value="MFS general substrate transporter"/>
    <property type="match status" value="1"/>
</dbReference>
<feature type="transmembrane region" description="Helical" evidence="22">
    <location>
        <begin position="581"/>
        <end position="604"/>
    </location>
</feature>
<evidence type="ECO:0000256" key="19">
    <source>
        <dbReference type="ARBA" id="ARBA00047275"/>
    </source>
</evidence>
<keyword evidence="2" id="KW-0813">Transport</keyword>
<evidence type="ECO:0000256" key="17">
    <source>
        <dbReference type="ARBA" id="ARBA00040938"/>
    </source>
</evidence>
<gene>
    <name evidence="23" type="ORF">MG293_011058</name>
</gene>
<keyword evidence="24" id="KW-1185">Reference proteome</keyword>
<evidence type="ECO:0000256" key="16">
    <source>
        <dbReference type="ARBA" id="ARBA00038227"/>
    </source>
</evidence>
<evidence type="ECO:0000256" key="11">
    <source>
        <dbReference type="ARBA" id="ARBA00035844"/>
    </source>
</evidence>
<evidence type="ECO:0000256" key="22">
    <source>
        <dbReference type="SAM" id="Phobius"/>
    </source>
</evidence>
<comment type="catalytic activity">
    <reaction evidence="13">
        <text>estrone 3-sulfate(out) + n H(+)(out) = estrone 3-sulfate(in) + n H(+)(in)</text>
        <dbReference type="Rhea" id="RHEA:75483"/>
        <dbReference type="ChEBI" id="CHEBI:15378"/>
        <dbReference type="ChEBI" id="CHEBI:60050"/>
    </reaction>
</comment>
<comment type="catalytic activity">
    <reaction evidence="10">
        <text>dehydroepiandrosterone 3-sulfate(out) + n H(+)(out) = dehydroepiandrosterone 3-sulfate(in) + n H(+)(in)</text>
        <dbReference type="Rhea" id="RHEA:75487"/>
        <dbReference type="ChEBI" id="CHEBI:15378"/>
        <dbReference type="ChEBI" id="CHEBI:57905"/>
    </reaction>
</comment>
<feature type="transmembrane region" description="Helical" evidence="22">
    <location>
        <begin position="522"/>
        <end position="543"/>
    </location>
</feature>
<dbReference type="Pfam" id="PF07690">
    <property type="entry name" value="MFS_1"/>
    <property type="match status" value="1"/>
</dbReference>
<keyword evidence="7 22" id="KW-0472">Membrane</keyword>
<feature type="transmembrane region" description="Helical" evidence="22">
    <location>
        <begin position="610"/>
        <end position="633"/>
    </location>
</feature>
<dbReference type="InterPro" id="IPR011701">
    <property type="entry name" value="MFS"/>
</dbReference>
<accession>A0AAD4U421</accession>
<comment type="caution">
    <text evidence="23">The sequence shown here is derived from an EMBL/GenBank/DDBJ whole genome shotgun (WGS) entry which is preliminary data.</text>
</comment>
<evidence type="ECO:0000256" key="21">
    <source>
        <dbReference type="SAM" id="MobiDB-lite"/>
    </source>
</evidence>
<dbReference type="PANTHER" id="PTHR23507:SF9">
    <property type="entry name" value="LYSOSOMAL PROTON-COUPLED STEROID CONJUGATE AND BILE ACID SYMPORTER SLC46A3"/>
    <property type="match status" value="1"/>
</dbReference>
<comment type="subcellular location">
    <subcellularLocation>
        <location evidence="1">Lysosome membrane</location>
        <topology evidence="1">Multi-pass membrane protein</topology>
    </subcellularLocation>
</comment>
<evidence type="ECO:0000256" key="3">
    <source>
        <dbReference type="ARBA" id="ARBA00022692"/>
    </source>
</evidence>
<evidence type="ECO:0000313" key="23">
    <source>
        <dbReference type="EMBL" id="KAI4538791.1"/>
    </source>
</evidence>
<dbReference type="GO" id="GO:0005765">
    <property type="term" value="C:lysosomal membrane"/>
    <property type="evidence" value="ECO:0007669"/>
    <property type="project" value="UniProtKB-SubCell"/>
</dbReference>
<sequence length="658" mass="72951">MFTGHWLKLFNTVNTISSVDDMINSACPATVDGVPFPTPVIGLDHMSSLTNRMSADMTKESNRGFESQKLAFTLNPGKKEQAFQVPQVDVISSKDEDFEERTLGDHTGAIQKHHIPERSLQLRKIICPQVPSTRTWPNTGAILPITEGTGQEEALQAGPPERRKPPKTPGPDNGQTRAQQPGRKTVTVGTPALYPSKMKIPFVEPVICLSVFALTLNSPLTTQYVYRRIWEETGNYSIALESNTSECAKNKSSPIFAFQEEVQKKVSLFNLQMDISGLIPGLVSTFVFLSHSDHGGRKFPLILSSVGALANSAWLCLLSYFALPVQLLIASTFIGALFGNYTTLLGASFAYIVDQCKEKKQRTIRIAIIDFLFGVVSGLTGLSSGYFIRGLGFVWSFLIVTVALFVNLLYVLFFLEDSMKESSSQNISVSWTETFKNLFHRTYMLFKNASGEQRSLCCLLLFTMITYFFVTIGVSPIFVLYELDSPLCWDEVLIGYGSALGSFTFFSSFLGIWLFSYCMDDIHMAFIGTFTTMVGMAMTAFARTTLMMFLVRLPFLFTVMPLSVLRSMISKVVRSTEQGTMFACLAFLETLGGITAVSTFNGIYSATVAWYKGFVFLLSAVLLVIPTISLCVVKYVSRNTGSYVLLIQEESSEDASDR</sequence>
<evidence type="ECO:0000256" key="9">
    <source>
        <dbReference type="ARBA" id="ARBA00023228"/>
    </source>
</evidence>
<comment type="similarity">
    <text evidence="16">Belongs to the major facilitator superfamily. SLC46A family.</text>
</comment>
<evidence type="ECO:0000256" key="4">
    <source>
        <dbReference type="ARBA" id="ARBA00022729"/>
    </source>
</evidence>
<comment type="catalytic activity">
    <reaction evidence="14">
        <text>25-hydroxyvitamin D3 sulfate(out) + n H(+)(out) = 25-hydroxyvitamin D3 sulfate(in) + n H(+)(in)</text>
        <dbReference type="Rhea" id="RHEA:75491"/>
        <dbReference type="ChEBI" id="CHEBI:15378"/>
        <dbReference type="ChEBI" id="CHEBI:194336"/>
    </reaction>
</comment>
<organism evidence="23 24">
    <name type="scientific">Ovis ammon polii</name>
    <dbReference type="NCBI Taxonomy" id="230172"/>
    <lineage>
        <taxon>Eukaryota</taxon>
        <taxon>Metazoa</taxon>
        <taxon>Chordata</taxon>
        <taxon>Craniata</taxon>
        <taxon>Vertebrata</taxon>
        <taxon>Euteleostomi</taxon>
        <taxon>Mammalia</taxon>
        <taxon>Eutheria</taxon>
        <taxon>Laurasiatheria</taxon>
        <taxon>Artiodactyla</taxon>
        <taxon>Ruminantia</taxon>
        <taxon>Pecora</taxon>
        <taxon>Bovidae</taxon>
        <taxon>Caprinae</taxon>
        <taxon>Ovis</taxon>
    </lineage>
</organism>
<proteinExistence type="inferred from homology"/>
<feature type="transmembrane region" description="Helical" evidence="22">
    <location>
        <begin position="364"/>
        <end position="388"/>
    </location>
</feature>
<evidence type="ECO:0000256" key="15">
    <source>
        <dbReference type="ARBA" id="ARBA00036597"/>
    </source>
</evidence>
<feature type="transmembrane region" description="Helical" evidence="22">
    <location>
        <begin position="268"/>
        <end position="289"/>
    </location>
</feature>
<evidence type="ECO:0000256" key="6">
    <source>
        <dbReference type="ARBA" id="ARBA00022989"/>
    </source>
</evidence>
<dbReference type="PANTHER" id="PTHR23507">
    <property type="entry name" value="ZGC:174356"/>
    <property type="match status" value="1"/>
</dbReference>
<dbReference type="EMBL" id="JAKZEL010000012">
    <property type="protein sequence ID" value="KAI4538791.1"/>
    <property type="molecule type" value="Genomic_DNA"/>
</dbReference>
<comment type="catalytic activity">
    <reaction evidence="19">
        <text>N-acetyl-D-muramoyl-L-alanyl-D-isoglutamine(out) + n H(+)(out) = N-acetyl-D-muramoyl-L-alanyl-D-isoglutamine(in) + n H(+)(in)</text>
        <dbReference type="Rhea" id="RHEA:76371"/>
        <dbReference type="ChEBI" id="CHEBI:15378"/>
        <dbReference type="ChEBI" id="CHEBI:155830"/>
    </reaction>
    <physiologicalReaction direction="left-to-right" evidence="19">
        <dbReference type="Rhea" id="RHEA:76372"/>
    </physiologicalReaction>
</comment>
<dbReference type="Gene3D" id="1.20.1250.20">
    <property type="entry name" value="MFS general substrate transporter like domains"/>
    <property type="match status" value="1"/>
</dbReference>
<dbReference type="GO" id="GO:0034486">
    <property type="term" value="P:vacuolar transmembrane transport"/>
    <property type="evidence" value="ECO:0007669"/>
    <property type="project" value="TreeGrafter"/>
</dbReference>
<evidence type="ECO:0000256" key="10">
    <source>
        <dbReference type="ARBA" id="ARBA00035788"/>
    </source>
</evidence>
<feature type="transmembrane region" description="Helical" evidence="22">
    <location>
        <begin position="549"/>
        <end position="569"/>
    </location>
</feature>
<feature type="transmembrane region" description="Helical" evidence="22">
    <location>
        <begin position="301"/>
        <end position="322"/>
    </location>
</feature>
<dbReference type="CDD" id="cd17448">
    <property type="entry name" value="MFS_SLC46A3"/>
    <property type="match status" value="1"/>
</dbReference>
<evidence type="ECO:0000256" key="2">
    <source>
        <dbReference type="ARBA" id="ARBA00022448"/>
    </source>
</evidence>
<evidence type="ECO:0000256" key="1">
    <source>
        <dbReference type="ARBA" id="ARBA00004155"/>
    </source>
</evidence>
<evidence type="ECO:0000256" key="20">
    <source>
        <dbReference type="ARBA" id="ARBA00048746"/>
    </source>
</evidence>
<evidence type="ECO:0000256" key="12">
    <source>
        <dbReference type="ARBA" id="ARBA00035939"/>
    </source>
</evidence>
<reference evidence="23" key="1">
    <citation type="submission" date="2022-03" db="EMBL/GenBank/DDBJ databases">
        <title>Genomic analyses of argali, domestic sheep and their hybrids provide insights into chromosomal evolution, heterosis and genetic basis of agronomic traits.</title>
        <authorList>
            <person name="Li M."/>
        </authorList>
    </citation>
    <scope>NUCLEOTIDE SEQUENCE</scope>
    <source>
        <strain evidence="23">CAU-MHL-2022a</strain>
        <tissue evidence="23">Skin</tissue>
    </source>
</reference>
<dbReference type="Proteomes" id="UP001214576">
    <property type="component" value="Unassembled WGS sequence"/>
</dbReference>
<comment type="catalytic activity">
    <reaction evidence="12">
        <text>2',3'-cGAMP(out) + n H(+)(out) = 2',3'-cGAMP(in) + n H(+)(in)</text>
        <dbReference type="Rhea" id="RHEA:76411"/>
        <dbReference type="ChEBI" id="CHEBI:15378"/>
        <dbReference type="ChEBI" id="CHEBI:143093"/>
    </reaction>
    <physiologicalReaction direction="left-to-right" evidence="12">
        <dbReference type="Rhea" id="RHEA:76412"/>
    </physiologicalReaction>
</comment>
<feature type="region of interest" description="Disordered" evidence="21">
    <location>
        <begin position="137"/>
        <end position="186"/>
    </location>
</feature>
<evidence type="ECO:0000313" key="24">
    <source>
        <dbReference type="Proteomes" id="UP001214576"/>
    </source>
</evidence>
<comment type="catalytic activity">
    <reaction evidence="11">
        <text>cholate(out) + n H(+)(out) = cholate(in) + n H(+)(in)</text>
        <dbReference type="Rhea" id="RHEA:75499"/>
        <dbReference type="ChEBI" id="CHEBI:15378"/>
        <dbReference type="ChEBI" id="CHEBI:29747"/>
    </reaction>
</comment>
<dbReference type="GO" id="GO:0015293">
    <property type="term" value="F:symporter activity"/>
    <property type="evidence" value="ECO:0007669"/>
    <property type="project" value="UniProtKB-KW"/>
</dbReference>
<feature type="transmembrane region" description="Helical" evidence="22">
    <location>
        <begin position="328"/>
        <end position="352"/>
    </location>
</feature>
<keyword evidence="5" id="KW-0769">Symport</keyword>
<keyword evidence="9" id="KW-0458">Lysosome</keyword>
<dbReference type="InterPro" id="IPR036259">
    <property type="entry name" value="MFS_trans_sf"/>
</dbReference>
<evidence type="ECO:0000256" key="8">
    <source>
        <dbReference type="ARBA" id="ARBA00023180"/>
    </source>
</evidence>
<feature type="transmembrane region" description="Helical" evidence="22">
    <location>
        <begin position="394"/>
        <end position="415"/>
    </location>
</feature>
<feature type="transmembrane region" description="Helical" evidence="22">
    <location>
        <begin position="456"/>
        <end position="481"/>
    </location>
</feature>
<keyword evidence="3 22" id="KW-0812">Transmembrane</keyword>
<name>A0AAD4U421_OVIAM</name>
<keyword evidence="8" id="KW-0325">Glycoprotein</keyword>
<dbReference type="AlphaFoldDB" id="A0AAD4U421"/>
<evidence type="ECO:0000256" key="7">
    <source>
        <dbReference type="ARBA" id="ARBA00023136"/>
    </source>
</evidence>
<comment type="catalytic activity">
    <reaction evidence="20">
        <text>taurocholate(out) + n H(+)(out) = taurocholate(in) + n H(+)(in)</text>
        <dbReference type="Rhea" id="RHEA:75507"/>
        <dbReference type="ChEBI" id="CHEBI:15378"/>
        <dbReference type="ChEBI" id="CHEBI:36257"/>
    </reaction>
</comment>
<evidence type="ECO:0000256" key="14">
    <source>
        <dbReference type="ARBA" id="ARBA00036498"/>
    </source>
</evidence>
<comment type="catalytic activity">
    <reaction evidence="15">
        <text>glycocholate(out) + n H(+)(out) = glycocholate(in) + n H(+)(in)</text>
        <dbReference type="Rhea" id="RHEA:75503"/>
        <dbReference type="ChEBI" id="CHEBI:15378"/>
        <dbReference type="ChEBI" id="CHEBI:29746"/>
    </reaction>
</comment>